<evidence type="ECO:0000259" key="1">
    <source>
        <dbReference type="SMART" id="SM00943"/>
    </source>
</evidence>
<dbReference type="AlphaFoldDB" id="A0A9X2MJI8"/>
<dbReference type="RefSeq" id="WP_257560951.1">
    <property type="nucleotide sequence ID" value="NZ_JANKBY010000577.1"/>
</dbReference>
<protein>
    <submittedName>
        <fullName evidence="2">Bifunctional DNA primase/polymerase</fullName>
    </submittedName>
</protein>
<feature type="non-terminal residue" evidence="2">
    <location>
        <position position="332"/>
    </location>
</feature>
<dbReference type="SUPFAM" id="SSF56747">
    <property type="entry name" value="Prim-pol domain"/>
    <property type="match status" value="1"/>
</dbReference>
<accession>A0A9X2MJI8</accession>
<dbReference type="CDD" id="cd04859">
    <property type="entry name" value="Prim_Pol"/>
    <property type="match status" value="1"/>
</dbReference>
<gene>
    <name evidence="2" type="ORF">NSA58_20480</name>
</gene>
<comment type="caution">
    <text evidence="2">The sequence shown here is derived from an EMBL/GenBank/DDBJ whole genome shotgun (WGS) entry which is preliminary data.</text>
</comment>
<sequence length="332" mass="38438">MEQILNQARYYVEQNLPIIPCKYKEKRPLKKAWASWAQTTDYDLNDWINQYKEFNIGLVMGSNSGIIGIDIDGNEQYEYFKEKLGVDSFETWQYKTSDGGMRLLYKIPEGMEIKSKAIRFEGEHQEIALLSNGKQSILPPSVHPNGHRYEWIEGKSPLDIEISEISDNILEFFINKKNKKKSNKSKKKESINSKPTTIYKSNDIYNNYIIHKFANKCYKFKQAIITQKKSGLHEELWYSWISVLINCGQEGIAKIFSRISSKHNKRSEERIDTLISEGALPIRCSTFGCDSCDIMSCFNSINYNDEEEMINSPASYLNTIGKFMPPSNEVYN</sequence>
<dbReference type="SMART" id="SM00943">
    <property type="entry name" value="Prim-Pol"/>
    <property type="match status" value="1"/>
</dbReference>
<feature type="domain" description="DNA primase/polymerase bifunctional N-terminal" evidence="1">
    <location>
        <begin position="8"/>
        <end position="172"/>
    </location>
</feature>
<keyword evidence="3" id="KW-1185">Reference proteome</keyword>
<dbReference type="Pfam" id="PF09250">
    <property type="entry name" value="Prim-Pol"/>
    <property type="match status" value="1"/>
</dbReference>
<reference evidence="2" key="1">
    <citation type="submission" date="2022-07" db="EMBL/GenBank/DDBJ databases">
        <title>Enhanced cultured diversity of the mouse gut microbiota enables custom-made synthetic communities.</title>
        <authorList>
            <person name="Afrizal A."/>
        </authorList>
    </citation>
    <scope>NUCLEOTIDE SEQUENCE</scope>
    <source>
        <strain evidence="2">DSM 29186</strain>
    </source>
</reference>
<dbReference type="EMBL" id="JANKBY010000577">
    <property type="protein sequence ID" value="MCR1825126.1"/>
    <property type="molecule type" value="Genomic_DNA"/>
</dbReference>
<organism evidence="2 3">
    <name type="scientific">Terrisporobacter muris</name>
    <dbReference type="NCBI Taxonomy" id="2963284"/>
    <lineage>
        <taxon>Bacteria</taxon>
        <taxon>Bacillati</taxon>
        <taxon>Bacillota</taxon>
        <taxon>Clostridia</taxon>
        <taxon>Peptostreptococcales</taxon>
        <taxon>Peptostreptococcaceae</taxon>
        <taxon>Terrisporobacter</taxon>
    </lineage>
</organism>
<evidence type="ECO:0000313" key="2">
    <source>
        <dbReference type="EMBL" id="MCR1825126.1"/>
    </source>
</evidence>
<dbReference type="Gene3D" id="3.30.720.160">
    <property type="entry name" value="Bifunctional DNA primase/polymerase, N-terminal"/>
    <property type="match status" value="1"/>
</dbReference>
<evidence type="ECO:0000313" key="3">
    <source>
        <dbReference type="Proteomes" id="UP001140817"/>
    </source>
</evidence>
<dbReference type="Proteomes" id="UP001140817">
    <property type="component" value="Unassembled WGS sequence"/>
</dbReference>
<dbReference type="InterPro" id="IPR015330">
    <property type="entry name" value="DNA_primase/pol_bifunc_N"/>
</dbReference>
<name>A0A9X2MJI8_9FIRM</name>
<proteinExistence type="predicted"/>